<dbReference type="AlphaFoldDB" id="A0A9X1NY34"/>
<evidence type="ECO:0000313" key="2">
    <source>
        <dbReference type="Proteomes" id="UP001139035"/>
    </source>
</evidence>
<gene>
    <name evidence="1" type="ORF">LZD57_07615</name>
</gene>
<organism evidence="1 2">
    <name type="scientific">Jiella avicenniae</name>
    <dbReference type="NCBI Taxonomy" id="2907202"/>
    <lineage>
        <taxon>Bacteria</taxon>
        <taxon>Pseudomonadati</taxon>
        <taxon>Pseudomonadota</taxon>
        <taxon>Alphaproteobacteria</taxon>
        <taxon>Hyphomicrobiales</taxon>
        <taxon>Aurantimonadaceae</taxon>
        <taxon>Jiella</taxon>
    </lineage>
</organism>
<name>A0A9X1NY34_9HYPH</name>
<comment type="caution">
    <text evidence="1">The sequence shown here is derived from an EMBL/GenBank/DDBJ whole genome shotgun (WGS) entry which is preliminary data.</text>
</comment>
<evidence type="ECO:0000313" key="1">
    <source>
        <dbReference type="EMBL" id="MCE7027855.1"/>
    </source>
</evidence>
<dbReference type="EMBL" id="JAJUWU010000006">
    <property type="protein sequence ID" value="MCE7027855.1"/>
    <property type="molecule type" value="Genomic_DNA"/>
</dbReference>
<protein>
    <submittedName>
        <fullName evidence="1">Uncharacterized protein</fullName>
    </submittedName>
</protein>
<dbReference type="RefSeq" id="WP_233719016.1">
    <property type="nucleotide sequence ID" value="NZ_JAJUWU010000006.1"/>
</dbReference>
<dbReference type="Proteomes" id="UP001139035">
    <property type="component" value="Unassembled WGS sequence"/>
</dbReference>
<sequence length="334" mass="34821">MAQDVSFGMLETPIRAEDAHRCFFTDPGDRRIDAFRSLNAFGRGSEILRPGQLLVVPHDVTASAAEETSLRSLAEGARRASPATASPIQAKRFNEEFDFIDFLTSNREAIGITGTEIGGLHDYLEKRVKLIEGDLKKLDDGYRAALKRGLPLNSAEAKALRRPVEEALQRQINGFSRRHILRNSGATTIKKGLGISHKSIAKSYRLHGDQARNKAIDEAVERSAAFASKLKPIGTVGKILDAGAIVGAVNAGYEKDGVGGAVAAGGKSAAGFLGARAGSALAAALLVGVGTGGVGFVVMGLGIVAGSIAGGAVAEGLYDVATDGLGEMIARVAE</sequence>
<reference evidence="1" key="1">
    <citation type="submission" date="2022-01" db="EMBL/GenBank/DDBJ databases">
        <title>Jiella avicenniae sp. nov., a novel endophytic bacterium isolated from bark of Avicennia marina.</title>
        <authorList>
            <person name="Tuo L."/>
        </authorList>
    </citation>
    <scope>NUCLEOTIDE SEQUENCE</scope>
    <source>
        <strain evidence="1">CBK1P-4</strain>
    </source>
</reference>
<accession>A0A9X1NY34</accession>
<proteinExistence type="predicted"/>
<keyword evidence="2" id="KW-1185">Reference proteome</keyword>